<reference evidence="1" key="1">
    <citation type="submission" date="2020-11" db="EMBL/GenBank/DDBJ databases">
        <authorList>
            <person name="Tran Van P."/>
        </authorList>
    </citation>
    <scope>NUCLEOTIDE SEQUENCE</scope>
</reference>
<gene>
    <name evidence="1" type="ORF">CTOB1V02_LOCUS12609</name>
</gene>
<dbReference type="PROSITE" id="PS50157">
    <property type="entry name" value="ZINC_FINGER_C2H2_2"/>
    <property type="match status" value="1"/>
</dbReference>
<dbReference type="AlphaFoldDB" id="A0A7R8ZWR3"/>
<dbReference type="Gene3D" id="3.30.160.60">
    <property type="entry name" value="Classic Zinc Finger"/>
    <property type="match status" value="1"/>
</dbReference>
<protein>
    <submittedName>
        <fullName evidence="1">Uncharacterized protein</fullName>
    </submittedName>
</protein>
<evidence type="ECO:0000313" key="1">
    <source>
        <dbReference type="EMBL" id="CAD7234793.1"/>
    </source>
</evidence>
<proteinExistence type="predicted"/>
<name>A0A7R8ZWR3_9CRUS</name>
<accession>A0A7R8ZWR3</accession>
<dbReference type="OrthoDB" id="6371633at2759"/>
<organism evidence="1">
    <name type="scientific">Cyprideis torosa</name>
    <dbReference type="NCBI Taxonomy" id="163714"/>
    <lineage>
        <taxon>Eukaryota</taxon>
        <taxon>Metazoa</taxon>
        <taxon>Ecdysozoa</taxon>
        <taxon>Arthropoda</taxon>
        <taxon>Crustacea</taxon>
        <taxon>Oligostraca</taxon>
        <taxon>Ostracoda</taxon>
        <taxon>Podocopa</taxon>
        <taxon>Podocopida</taxon>
        <taxon>Cytherocopina</taxon>
        <taxon>Cytheroidea</taxon>
        <taxon>Cytherideidae</taxon>
        <taxon>Cyprideis</taxon>
    </lineage>
</organism>
<dbReference type="SUPFAM" id="SSF57667">
    <property type="entry name" value="beta-beta-alpha zinc fingers"/>
    <property type="match status" value="1"/>
</dbReference>
<dbReference type="InterPro" id="IPR036236">
    <property type="entry name" value="Znf_C2H2_sf"/>
</dbReference>
<dbReference type="InterPro" id="IPR013087">
    <property type="entry name" value="Znf_C2H2_type"/>
</dbReference>
<sequence>MSKTNTIIPVSQNKEMAASTTVLRRSHLKRQELVHSGDKPWSCELGSKYYASPKELEVHLRTHTGEEP</sequence>
<dbReference type="EMBL" id="OB669863">
    <property type="protein sequence ID" value="CAD7234793.1"/>
    <property type="molecule type" value="Genomic_DNA"/>
</dbReference>